<dbReference type="EMBL" id="CP017675">
    <property type="protein sequence ID" value="APB33649.1"/>
    <property type="molecule type" value="Genomic_DNA"/>
</dbReference>
<protein>
    <recommendedName>
        <fullName evidence="8">DUF86 domain-containing protein</fullName>
    </recommendedName>
</protein>
<dbReference type="OrthoDB" id="9810538at2"/>
<keyword evidence="4" id="KW-0547">Nucleotide-binding</keyword>
<evidence type="ECO:0000256" key="2">
    <source>
        <dbReference type="ARBA" id="ARBA00022649"/>
    </source>
</evidence>
<evidence type="ECO:0000256" key="5">
    <source>
        <dbReference type="ARBA" id="ARBA00022801"/>
    </source>
</evidence>
<keyword evidence="1" id="KW-0597">Phosphoprotein</keyword>
<evidence type="ECO:0000256" key="1">
    <source>
        <dbReference type="ARBA" id="ARBA00022553"/>
    </source>
</evidence>
<proteinExistence type="predicted"/>
<keyword evidence="3" id="KW-0540">Nuclease</keyword>
<dbReference type="PANTHER" id="PTHR34139">
    <property type="entry name" value="UPF0331 PROTEIN MJ0127"/>
    <property type="match status" value="1"/>
</dbReference>
<dbReference type="GO" id="GO:0110001">
    <property type="term" value="C:toxin-antitoxin complex"/>
    <property type="evidence" value="ECO:0007669"/>
    <property type="project" value="InterPro"/>
</dbReference>
<dbReference type="InterPro" id="IPR008201">
    <property type="entry name" value="HepT-like"/>
</dbReference>
<dbReference type="RefSeq" id="WP_071454204.1">
    <property type="nucleotide sequence ID" value="NZ_CP017675.1"/>
</dbReference>
<keyword evidence="5" id="KW-0378">Hydrolase</keyword>
<dbReference type="Pfam" id="PF01934">
    <property type="entry name" value="HepT-like"/>
    <property type="match status" value="1"/>
</dbReference>
<dbReference type="STRING" id="1188229.GlitD10_1328"/>
<dbReference type="KEGG" id="glt:GlitD10_1328"/>
<evidence type="ECO:0000256" key="4">
    <source>
        <dbReference type="ARBA" id="ARBA00022741"/>
    </source>
</evidence>
<dbReference type="GO" id="GO:0016787">
    <property type="term" value="F:hydrolase activity"/>
    <property type="evidence" value="ECO:0007669"/>
    <property type="project" value="UniProtKB-KW"/>
</dbReference>
<evidence type="ECO:0000313" key="7">
    <source>
        <dbReference type="Proteomes" id="UP000180235"/>
    </source>
</evidence>
<reference evidence="6 7" key="1">
    <citation type="submission" date="2016-10" db="EMBL/GenBank/DDBJ databases">
        <title>Description of Gloeomargarita lithophora gen. nov., sp. nov., a thylakoid-bearing basal-branching cyanobacterium with intracellular carbonates, and proposal for Gloeomargaritales ord. nov.</title>
        <authorList>
            <person name="Moreira D."/>
            <person name="Tavera R."/>
            <person name="Benzerara K."/>
            <person name="Skouri-Panet F."/>
            <person name="Couradeau E."/>
            <person name="Gerard E."/>
            <person name="Loussert C."/>
            <person name="Novelo E."/>
            <person name="Zivanovic Y."/>
            <person name="Lopez-Garcia P."/>
        </authorList>
    </citation>
    <scope>NUCLEOTIDE SEQUENCE [LARGE SCALE GENOMIC DNA]</scope>
    <source>
        <strain evidence="6 7">D10</strain>
    </source>
</reference>
<keyword evidence="2" id="KW-1277">Toxin-antitoxin system</keyword>
<evidence type="ECO:0000256" key="3">
    <source>
        <dbReference type="ARBA" id="ARBA00022722"/>
    </source>
</evidence>
<dbReference type="Proteomes" id="UP000180235">
    <property type="component" value="Chromosome"/>
</dbReference>
<evidence type="ECO:0008006" key="8">
    <source>
        <dbReference type="Google" id="ProtNLM"/>
    </source>
</evidence>
<keyword evidence="7" id="KW-1185">Reference proteome</keyword>
<accession>A0A1J0ACK4</accession>
<organism evidence="6 7">
    <name type="scientific">Gloeomargarita lithophora Alchichica-D10</name>
    <dbReference type="NCBI Taxonomy" id="1188229"/>
    <lineage>
        <taxon>Bacteria</taxon>
        <taxon>Bacillati</taxon>
        <taxon>Cyanobacteriota</taxon>
        <taxon>Cyanophyceae</taxon>
        <taxon>Gloeomargaritales</taxon>
        <taxon>Gloeomargaritaceae</taxon>
        <taxon>Gloeomargarita</taxon>
    </lineage>
</organism>
<dbReference type="InterPro" id="IPR051813">
    <property type="entry name" value="HepT_RNase_toxin"/>
</dbReference>
<gene>
    <name evidence="6" type="ORF">GlitD10_1328</name>
</gene>
<evidence type="ECO:0000313" key="6">
    <source>
        <dbReference type="EMBL" id="APB33649.1"/>
    </source>
</evidence>
<name>A0A1J0ACK4_9CYAN</name>
<dbReference type="PANTHER" id="PTHR34139:SF1">
    <property type="entry name" value="RNASE MJ1380-RELATED"/>
    <property type="match status" value="1"/>
</dbReference>
<sequence length="83" mass="9662">MSRSAREYLQHILDETTYMMTSSTSLDKAKFVQDETLKRAYVRSIEVIGEAVKQLPDGLCQKYDAIEWRAMAGMRDRLIHNYS</sequence>
<dbReference type="GO" id="GO:0004540">
    <property type="term" value="F:RNA nuclease activity"/>
    <property type="evidence" value="ECO:0007669"/>
    <property type="project" value="InterPro"/>
</dbReference>
<dbReference type="GO" id="GO:0000166">
    <property type="term" value="F:nucleotide binding"/>
    <property type="evidence" value="ECO:0007669"/>
    <property type="project" value="UniProtKB-KW"/>
</dbReference>
<dbReference type="AlphaFoldDB" id="A0A1J0ACK4"/>